<dbReference type="RefSeq" id="WP_282590022.1">
    <property type="nucleotide sequence ID" value="NZ_JAPAAF010000001.1"/>
</dbReference>
<feature type="domain" description="Glucosamine/galactosamine-6-phosphate isomerase" evidence="3">
    <location>
        <begin position="23"/>
        <end position="249"/>
    </location>
</feature>
<dbReference type="AlphaFoldDB" id="A0AA42C8Y1"/>
<dbReference type="PANTHER" id="PTHR42892">
    <property type="entry name" value="GLUCOSAMINE-6-PHOSPHATE DEAMINASE-LIKE PROTEIN BT_0258-RELATED"/>
    <property type="match status" value="1"/>
</dbReference>
<comment type="caution">
    <text evidence="4">The sequence shown here is derived from an EMBL/GenBank/DDBJ whole genome shotgun (WGS) entry which is preliminary data.</text>
</comment>
<evidence type="ECO:0000313" key="4">
    <source>
        <dbReference type="EMBL" id="MCW0481415.1"/>
    </source>
</evidence>
<dbReference type="Proteomes" id="UP001163821">
    <property type="component" value="Unassembled WGS sequence"/>
</dbReference>
<feature type="region of interest" description="Disordered" evidence="2">
    <location>
        <begin position="336"/>
        <end position="355"/>
    </location>
</feature>
<dbReference type="Pfam" id="PF01182">
    <property type="entry name" value="Glucosamine_iso"/>
    <property type="match status" value="1"/>
</dbReference>
<dbReference type="SUPFAM" id="SSF102588">
    <property type="entry name" value="LmbE-like"/>
    <property type="match status" value="1"/>
</dbReference>
<dbReference type="NCBIfam" id="TIGR00502">
    <property type="entry name" value="nagB"/>
    <property type="match status" value="1"/>
</dbReference>
<accession>A0AA42C8Y1</accession>
<dbReference type="InterPro" id="IPR006148">
    <property type="entry name" value="Glc/Gal-6P_isomerase"/>
</dbReference>
<dbReference type="InterPro" id="IPR004547">
    <property type="entry name" value="Glucosamine6P_isomerase"/>
</dbReference>
<dbReference type="InterPro" id="IPR037171">
    <property type="entry name" value="NagB/RpiA_transferase-like"/>
</dbReference>
<dbReference type="Pfam" id="PF02585">
    <property type="entry name" value="PIG-L"/>
    <property type="match status" value="1"/>
</dbReference>
<evidence type="ECO:0000256" key="2">
    <source>
        <dbReference type="SAM" id="MobiDB-lite"/>
    </source>
</evidence>
<name>A0AA42C8Y1_9BACT</name>
<sequence length="648" mass="72785">MVKTLNYIEKTIEKLPVYVLENKQEGARIIAGIIAGVIKEKQARGEMAVLGLATGSSPVKVYRELVRLHHEEELSFKNVITFNLDEYFPMSPDSHKSYVHFMYKHLFNHIDIDPANVHIPDGTLKIDQVAEFCNAYEDKIRACGGIDIQLLGIGRSGHIGFNEPGATVNSQTRLVKLDPITIADAIKDFGSEEAVPHRAITMGIDTILSARKIVLAGWGKSKSPILKKMIEGPVTPEVPASFLQMHEDVTVYLDEAATSEFTRTKAPWLVGVCDWTPKMVKRAVIWLSQKLDKPILKLTDEDYKHAGLRDLLASYGGAYDLNIKVFGQIRDTITGWPGGKPGATEKTRPERPEPAVKRSLIFSPHPDDDVISMGGTLIRLADQGHDVHVAYQTSGNIAVFDDDAIRFSQFAVDLLRSQKIDCQELGNANAELKDFLTNKKPGQVDTPYVKTVKGLIRAGEAAAGCRFSGVKEENVHFLNLPFYETGQVEKSPASDADVQIIIDLLRKIQPHQIFAAGDLQDPHGTHEVCLQIIFKAIRFIRAAGDAWLNDCYVWLYRGAWQEWDVEDIEMAVPISPSELMRKRKAIFKHQSQKDEPVFPGEDKREFWQRAEARNRETAKIYDQLGLTEYEAIEAFVRYPFDDEDSFLK</sequence>
<dbReference type="Gene3D" id="3.40.50.1360">
    <property type="match status" value="1"/>
</dbReference>
<feature type="compositionally biased region" description="Basic and acidic residues" evidence="2">
    <location>
        <begin position="343"/>
        <end position="355"/>
    </location>
</feature>
<dbReference type="SUPFAM" id="SSF100950">
    <property type="entry name" value="NagB/RpiA/CoA transferase-like"/>
    <property type="match status" value="1"/>
</dbReference>
<keyword evidence="4" id="KW-0378">Hydrolase</keyword>
<dbReference type="EMBL" id="JAPAAF010000001">
    <property type="protein sequence ID" value="MCW0481415.1"/>
    <property type="molecule type" value="Genomic_DNA"/>
</dbReference>
<dbReference type="GO" id="GO:0006046">
    <property type="term" value="P:N-acetylglucosamine catabolic process"/>
    <property type="evidence" value="ECO:0007669"/>
    <property type="project" value="UniProtKB-UniRule"/>
</dbReference>
<dbReference type="PANTHER" id="PTHR42892:SF1">
    <property type="entry name" value="GLUCOSAMINE-6-PHOSPHATE ISOMERASE"/>
    <property type="match status" value="1"/>
</dbReference>
<evidence type="ECO:0000313" key="5">
    <source>
        <dbReference type="Proteomes" id="UP001163821"/>
    </source>
</evidence>
<protein>
    <recommendedName>
        <fullName evidence="1">Glucosamine-6-phosphate deaminase</fullName>
        <ecNumber evidence="1">3.5.99.6</ecNumber>
    </recommendedName>
</protein>
<reference evidence="4" key="1">
    <citation type="submission" date="2022-10" db="EMBL/GenBank/DDBJ databases">
        <title>Gaoshiqiia sediminis gen. nov., sp. nov., isolated from coastal sediment.</title>
        <authorList>
            <person name="Yu W.X."/>
            <person name="Mu D.S."/>
            <person name="Du J.Z."/>
            <person name="Liang Y.Q."/>
        </authorList>
    </citation>
    <scope>NUCLEOTIDE SEQUENCE</scope>
    <source>
        <strain evidence="4">A06</strain>
    </source>
</reference>
<dbReference type="Gene3D" id="3.40.50.10320">
    <property type="entry name" value="LmbE-like"/>
    <property type="match status" value="1"/>
</dbReference>
<evidence type="ECO:0000259" key="3">
    <source>
        <dbReference type="Pfam" id="PF01182"/>
    </source>
</evidence>
<gene>
    <name evidence="4" type="primary">nagB</name>
    <name evidence="4" type="ORF">N2K84_01660</name>
</gene>
<proteinExistence type="predicted"/>
<dbReference type="InterPro" id="IPR052960">
    <property type="entry name" value="GlcN6P_deaminase-like"/>
</dbReference>
<dbReference type="GO" id="GO:0004342">
    <property type="term" value="F:glucosamine-6-phosphate deaminase activity"/>
    <property type="evidence" value="ECO:0007669"/>
    <property type="project" value="UniProtKB-UniRule"/>
</dbReference>
<dbReference type="NCBIfam" id="NF002557">
    <property type="entry name" value="PRK02122.1"/>
    <property type="match status" value="1"/>
</dbReference>
<dbReference type="GO" id="GO:0005975">
    <property type="term" value="P:carbohydrate metabolic process"/>
    <property type="evidence" value="ECO:0007669"/>
    <property type="project" value="InterPro"/>
</dbReference>
<organism evidence="4 5">
    <name type="scientific">Gaoshiqia sediminis</name>
    <dbReference type="NCBI Taxonomy" id="2986998"/>
    <lineage>
        <taxon>Bacteria</taxon>
        <taxon>Pseudomonadati</taxon>
        <taxon>Bacteroidota</taxon>
        <taxon>Bacteroidia</taxon>
        <taxon>Marinilabiliales</taxon>
        <taxon>Prolixibacteraceae</taxon>
        <taxon>Gaoshiqia</taxon>
    </lineage>
</organism>
<dbReference type="EC" id="3.5.99.6" evidence="1"/>
<evidence type="ECO:0000256" key="1">
    <source>
        <dbReference type="NCBIfam" id="TIGR00502"/>
    </source>
</evidence>
<keyword evidence="5" id="KW-1185">Reference proteome</keyword>
<dbReference type="InterPro" id="IPR024078">
    <property type="entry name" value="LmbE-like_dom_sf"/>
</dbReference>
<dbReference type="CDD" id="cd01399">
    <property type="entry name" value="GlcN6P_deaminase"/>
    <property type="match status" value="1"/>
</dbReference>
<dbReference type="InterPro" id="IPR003737">
    <property type="entry name" value="GlcNAc_PI_deacetylase-related"/>
</dbReference>